<sequence length="673" mass="74301">MPHSSSKRCRGTALIALSLLLAGLTQASQAQAPQFLSPNPKLLAQGIPEIPQSLADKVTAYNDFRGHAFVDWHPRQREMLVSHRKAGANTAQLYRLTNPQGELEQLTDGADPVGEASYEPRQGRYIVFERSSGGSEVAQLYRLDGKGAAPVLLTNPDERHNMSAWLHRSAQLVVTSLPLDRTAQGGTRAQVMTDIWVMDPEKPEGKRRLAQLEGGGWGVRSVSRDDRQLALTRYISANESELWLLDLASGARRKLLPAAGDSARAVYFAGEFSHDNRQLWVLTDRHSEFRELARLDLRSGKLVRVSADIPWDVSGATLSRDGRLLAARVNADGRGELRLFDALSLKPLPTPPLPAGSIGALHFDQQRGELVMGVSHARSPSQVFSVARAKTGWGAPQAWTQAYVPPGIDASRFGEQQLVRWKSFDGLSISGLLSLPPTQFEGKRPVLISIHGGPESQATMGFLGRNNYYLQELGMAVIQPNVRGSAGYGKRFLALDNGFQREDSVKDIGALLDWIATQPNLDASRVLVTGGSYGGYMTLAVATHYAERIAGAIDVVGISHFVTFLQNTESYRRDLRRVEYGDERDPAMRAFQDRISPLSNAAKITKPLFVVQGKNDPRVPYTEAEQIVAKVRENGTPVWYLRAENEGHGFARKENQDFQFYATILFMQQTVLR</sequence>
<feature type="domain" description="Peptidase S9 prolyl oligopeptidase catalytic" evidence="3">
    <location>
        <begin position="466"/>
        <end position="665"/>
    </location>
</feature>
<dbReference type="AlphaFoldDB" id="A0AA95NAM6"/>
<keyword evidence="2" id="KW-0732">Signal</keyword>
<evidence type="ECO:0000259" key="3">
    <source>
        <dbReference type="Pfam" id="PF00326"/>
    </source>
</evidence>
<evidence type="ECO:0000256" key="1">
    <source>
        <dbReference type="ARBA" id="ARBA00022801"/>
    </source>
</evidence>
<organism evidence="4 5">
    <name type="scientific">Paucibacter sediminis</name>
    <dbReference type="NCBI Taxonomy" id="3019553"/>
    <lineage>
        <taxon>Bacteria</taxon>
        <taxon>Pseudomonadati</taxon>
        <taxon>Pseudomonadota</taxon>
        <taxon>Betaproteobacteria</taxon>
        <taxon>Burkholderiales</taxon>
        <taxon>Sphaerotilaceae</taxon>
        <taxon>Roseateles</taxon>
    </lineage>
</organism>
<dbReference type="EMBL" id="CP116346">
    <property type="protein sequence ID" value="WIT10570.1"/>
    <property type="molecule type" value="Genomic_DNA"/>
</dbReference>
<accession>A0AA95NAM6</accession>
<dbReference type="Gene3D" id="2.120.10.30">
    <property type="entry name" value="TolB, C-terminal domain"/>
    <property type="match status" value="1"/>
</dbReference>
<dbReference type="SUPFAM" id="SSF50993">
    <property type="entry name" value="Peptidase/esterase 'gauge' domain"/>
    <property type="match status" value="1"/>
</dbReference>
<dbReference type="RefSeq" id="WP_285231643.1">
    <property type="nucleotide sequence ID" value="NZ_CP116346.1"/>
</dbReference>
<dbReference type="SUPFAM" id="SSF53474">
    <property type="entry name" value="alpha/beta-Hydrolases"/>
    <property type="match status" value="1"/>
</dbReference>
<protein>
    <submittedName>
        <fullName evidence="4">Prolyl oligopeptidase family serine peptidase</fullName>
    </submittedName>
</protein>
<dbReference type="InterPro" id="IPR001375">
    <property type="entry name" value="Peptidase_S9_cat"/>
</dbReference>
<keyword evidence="1" id="KW-0378">Hydrolase</keyword>
<proteinExistence type="predicted"/>
<dbReference type="InterPro" id="IPR011042">
    <property type="entry name" value="6-blade_b-propeller_TolB-like"/>
</dbReference>
<dbReference type="GO" id="GO:0006508">
    <property type="term" value="P:proteolysis"/>
    <property type="evidence" value="ECO:0007669"/>
    <property type="project" value="InterPro"/>
</dbReference>
<keyword evidence="5" id="KW-1185">Reference proteome</keyword>
<dbReference type="Proteomes" id="UP001177769">
    <property type="component" value="Chromosome"/>
</dbReference>
<feature type="chain" id="PRO_5041717213" evidence="2">
    <location>
        <begin position="33"/>
        <end position="673"/>
    </location>
</feature>
<dbReference type="InterPro" id="IPR029058">
    <property type="entry name" value="AB_hydrolase_fold"/>
</dbReference>
<dbReference type="Gene3D" id="3.40.50.1820">
    <property type="entry name" value="alpha/beta hydrolase"/>
    <property type="match status" value="1"/>
</dbReference>
<dbReference type="PANTHER" id="PTHR42776:SF27">
    <property type="entry name" value="DIPEPTIDYL PEPTIDASE FAMILY MEMBER 6"/>
    <property type="match status" value="1"/>
</dbReference>
<name>A0AA95NAM6_9BURK</name>
<dbReference type="Pfam" id="PF00326">
    <property type="entry name" value="Peptidase_S9"/>
    <property type="match status" value="1"/>
</dbReference>
<reference evidence="4" key="1">
    <citation type="submission" date="2023-01" db="EMBL/GenBank/DDBJ databases">
        <title>Whole genome sequence of Paucibacter sp. S2-9 isolated from pond sediment.</title>
        <authorList>
            <person name="Jung J.Y."/>
        </authorList>
    </citation>
    <scope>NUCLEOTIDE SEQUENCE</scope>
    <source>
        <strain evidence="4">S2-9</strain>
    </source>
</reference>
<evidence type="ECO:0000313" key="4">
    <source>
        <dbReference type="EMBL" id="WIT10570.1"/>
    </source>
</evidence>
<dbReference type="PANTHER" id="PTHR42776">
    <property type="entry name" value="SERINE PEPTIDASE S9 FAMILY MEMBER"/>
    <property type="match status" value="1"/>
</dbReference>
<dbReference type="GO" id="GO:0004252">
    <property type="term" value="F:serine-type endopeptidase activity"/>
    <property type="evidence" value="ECO:0007669"/>
    <property type="project" value="TreeGrafter"/>
</dbReference>
<evidence type="ECO:0000256" key="2">
    <source>
        <dbReference type="SAM" id="SignalP"/>
    </source>
</evidence>
<dbReference type="KEGG" id="pais:PFX98_16840"/>
<gene>
    <name evidence="4" type="ORF">PFX98_16840</name>
</gene>
<evidence type="ECO:0000313" key="5">
    <source>
        <dbReference type="Proteomes" id="UP001177769"/>
    </source>
</evidence>
<feature type="signal peptide" evidence="2">
    <location>
        <begin position="1"/>
        <end position="32"/>
    </location>
</feature>